<reference evidence="2" key="1">
    <citation type="journal article" date="2022" name="Mol. Ecol. Resour.">
        <title>The genomes of chicory, endive, great burdock and yacon provide insights into Asteraceae palaeo-polyploidization history and plant inulin production.</title>
        <authorList>
            <person name="Fan W."/>
            <person name="Wang S."/>
            <person name="Wang H."/>
            <person name="Wang A."/>
            <person name="Jiang F."/>
            <person name="Liu H."/>
            <person name="Zhao H."/>
            <person name="Xu D."/>
            <person name="Zhang Y."/>
        </authorList>
    </citation>
    <scope>NUCLEOTIDE SEQUENCE [LARGE SCALE GENOMIC DNA]</scope>
    <source>
        <strain evidence="2">cv. Yunnan</strain>
    </source>
</reference>
<dbReference type="Proteomes" id="UP001056120">
    <property type="component" value="Linkage Group LG13"/>
</dbReference>
<gene>
    <name evidence="1" type="ORF">L1987_40242</name>
</gene>
<reference evidence="1 2" key="2">
    <citation type="journal article" date="2022" name="Mol. Ecol. Resour.">
        <title>The genomes of chicory, endive, great burdock and yacon provide insights into Asteraceae paleo-polyploidization history and plant inulin production.</title>
        <authorList>
            <person name="Fan W."/>
            <person name="Wang S."/>
            <person name="Wang H."/>
            <person name="Wang A."/>
            <person name="Jiang F."/>
            <person name="Liu H."/>
            <person name="Zhao H."/>
            <person name="Xu D."/>
            <person name="Zhang Y."/>
        </authorList>
    </citation>
    <scope>NUCLEOTIDE SEQUENCE [LARGE SCALE GENOMIC DNA]</scope>
    <source>
        <strain evidence="2">cv. Yunnan</strain>
        <tissue evidence="1">Leaves</tissue>
    </source>
</reference>
<evidence type="ECO:0000313" key="2">
    <source>
        <dbReference type="Proteomes" id="UP001056120"/>
    </source>
</evidence>
<sequence>MCRRIFAHMRKSKVEYKRLFDHMYSRARLADIRLEDRVEGEIKMCKQGNEQQCEGPQSGDVGGTEENLVLPEITEEEKKSLYERRMKRRHDRPPQLDVKIKGDSGSVESDPSRPKPIGARLPPCAKSGQATTRRSSFQTKMMSKGNGIAQDSEHDHPRKKHKSGQEGLDEDILNLLSEASRNEIGFLKTQGMVNISQETSWDDLFDYTGFQRDVGNGGGSAGGEDIQG</sequence>
<protein>
    <submittedName>
        <fullName evidence="1">Uncharacterized protein</fullName>
    </submittedName>
</protein>
<evidence type="ECO:0000313" key="1">
    <source>
        <dbReference type="EMBL" id="KAI3786505.1"/>
    </source>
</evidence>
<organism evidence="1 2">
    <name type="scientific">Smallanthus sonchifolius</name>
    <dbReference type="NCBI Taxonomy" id="185202"/>
    <lineage>
        <taxon>Eukaryota</taxon>
        <taxon>Viridiplantae</taxon>
        <taxon>Streptophyta</taxon>
        <taxon>Embryophyta</taxon>
        <taxon>Tracheophyta</taxon>
        <taxon>Spermatophyta</taxon>
        <taxon>Magnoliopsida</taxon>
        <taxon>eudicotyledons</taxon>
        <taxon>Gunneridae</taxon>
        <taxon>Pentapetalae</taxon>
        <taxon>asterids</taxon>
        <taxon>campanulids</taxon>
        <taxon>Asterales</taxon>
        <taxon>Asteraceae</taxon>
        <taxon>Asteroideae</taxon>
        <taxon>Heliantheae alliance</taxon>
        <taxon>Millerieae</taxon>
        <taxon>Smallanthus</taxon>
    </lineage>
</organism>
<proteinExistence type="predicted"/>
<dbReference type="EMBL" id="CM042030">
    <property type="protein sequence ID" value="KAI3786505.1"/>
    <property type="molecule type" value="Genomic_DNA"/>
</dbReference>
<comment type="caution">
    <text evidence="1">The sequence shown here is derived from an EMBL/GenBank/DDBJ whole genome shotgun (WGS) entry which is preliminary data.</text>
</comment>
<name>A0ACB9GTU8_9ASTR</name>
<accession>A0ACB9GTU8</accession>
<keyword evidence="2" id="KW-1185">Reference proteome</keyword>